<comment type="caution">
    <text evidence="1">The sequence shown here is derived from an EMBL/GenBank/DDBJ whole genome shotgun (WGS) entry which is preliminary data.</text>
</comment>
<keyword evidence="2" id="KW-1185">Reference proteome</keyword>
<sequence>MTENDYYVLFGPKDVQIFKEFETTSTPIMSGQRTNTVYVLNAESTYVKQAKGNQSADIWHQRLGHVGLNKMELMVNQDLVNGLPKVKINKDVICPGCQFGKATQLPFPQKSKHKSEECLELVHSDVFGPVKQPSIQGLRYMVTFIDDFSHYVWVYFLKEKSQVFEKFREFEVDAEILTGKTVRGLRSDNGGEYLATDFSNYLKQKRIRRQLTCSNTPQQNGVSERKNRHLGEVTRSLLHGKNLPGRFWAEAMYTSAFIINQIPSQGMKYISPFEKLTGLKPNVKYFKVFGCVCYVFVPNHLRHKLEKRAVRCIFVGYDAEKKGWRCCDPNNGRIYVSRHVIFDENSAWWSENSQMLPDSQELKEDLESANVQLSIGSHDDTESEPVESSSPENEVTTIDESSQSDFLPRRSQRVRKPNPRYASANVAIVESRFIEPETFGDAIKQKEWRLAMEEEILALKRNQTWELVPQPTDVNLVSCKWVYKLKRKADGSIERFKARLVARGFSQQYGLDYEDTFSPVAKLTTIRVLLAVATCKKWRLWQMDVNNAFLYGDLDHVIYMTQPLGFESENHPEYVCKLKKAIYGLKQSPRAWFGKIGEFLELNGFRITNSDTSLFVKQVENRSVVVLVYVDDLIITGDHEEEIDQLKANLCVRFKMKDIGRLKHFLGLEVKYLDDQIILHQTKYASEVLFRFEMTDCKPSTTPIDPNMKVRSEDGRELEDPSVYRKIVGSLIYLTLTRPDISFAVGIMSRFMQNPKKPHLIAVRRILKYVKATVNFGLRFKRETNPKLVGYCDSDYAGDLDTRRSTTGYVFMFGSGAISWCSKRQPTVSLSTTESEYRAAAMAAQECTWLVQLLEELHQKVTYQVKLMCDNVSAIKLAKNPVFHARTKHIEVHYHFIREKVLKGEIEMVQVGTKEQVADLFTNGLSSMKLLGFVKEMGIIQVGNKREC</sequence>
<reference evidence="2" key="1">
    <citation type="journal article" date="2022" name="Mol. Ecol. Resour.">
        <title>The genomes of chicory, endive, great burdock and yacon provide insights into Asteraceae palaeo-polyploidization history and plant inulin production.</title>
        <authorList>
            <person name="Fan W."/>
            <person name="Wang S."/>
            <person name="Wang H."/>
            <person name="Wang A."/>
            <person name="Jiang F."/>
            <person name="Liu H."/>
            <person name="Zhao H."/>
            <person name="Xu D."/>
            <person name="Zhang Y."/>
        </authorList>
    </citation>
    <scope>NUCLEOTIDE SEQUENCE [LARGE SCALE GENOMIC DNA]</scope>
    <source>
        <strain evidence="2">cv. Yunnan</strain>
    </source>
</reference>
<dbReference type="Proteomes" id="UP001056120">
    <property type="component" value="Linkage Group LG05"/>
</dbReference>
<organism evidence="1 2">
    <name type="scientific">Smallanthus sonchifolius</name>
    <dbReference type="NCBI Taxonomy" id="185202"/>
    <lineage>
        <taxon>Eukaryota</taxon>
        <taxon>Viridiplantae</taxon>
        <taxon>Streptophyta</taxon>
        <taxon>Embryophyta</taxon>
        <taxon>Tracheophyta</taxon>
        <taxon>Spermatophyta</taxon>
        <taxon>Magnoliopsida</taxon>
        <taxon>eudicotyledons</taxon>
        <taxon>Gunneridae</taxon>
        <taxon>Pentapetalae</taxon>
        <taxon>asterids</taxon>
        <taxon>campanulids</taxon>
        <taxon>Asterales</taxon>
        <taxon>Asteraceae</taxon>
        <taxon>Asteroideae</taxon>
        <taxon>Heliantheae alliance</taxon>
        <taxon>Millerieae</taxon>
        <taxon>Smallanthus</taxon>
    </lineage>
</organism>
<dbReference type="EMBL" id="CM042022">
    <property type="protein sequence ID" value="KAI3816802.1"/>
    <property type="molecule type" value="Genomic_DNA"/>
</dbReference>
<proteinExistence type="predicted"/>
<evidence type="ECO:0000313" key="2">
    <source>
        <dbReference type="Proteomes" id="UP001056120"/>
    </source>
</evidence>
<protein>
    <submittedName>
        <fullName evidence="1">Uncharacterized protein</fullName>
    </submittedName>
</protein>
<accession>A0ACB9J8X6</accession>
<reference evidence="1 2" key="2">
    <citation type="journal article" date="2022" name="Mol. Ecol. Resour.">
        <title>The genomes of chicory, endive, great burdock and yacon provide insights into Asteraceae paleo-polyploidization history and plant inulin production.</title>
        <authorList>
            <person name="Fan W."/>
            <person name="Wang S."/>
            <person name="Wang H."/>
            <person name="Wang A."/>
            <person name="Jiang F."/>
            <person name="Liu H."/>
            <person name="Zhao H."/>
            <person name="Xu D."/>
            <person name="Zhang Y."/>
        </authorList>
    </citation>
    <scope>NUCLEOTIDE SEQUENCE [LARGE SCALE GENOMIC DNA]</scope>
    <source>
        <strain evidence="2">cv. Yunnan</strain>
        <tissue evidence="1">Leaves</tissue>
    </source>
</reference>
<evidence type="ECO:0000313" key="1">
    <source>
        <dbReference type="EMBL" id="KAI3816802.1"/>
    </source>
</evidence>
<name>A0ACB9J8X6_9ASTR</name>
<gene>
    <name evidence="1" type="ORF">L1987_16507</name>
</gene>